<comment type="caution">
    <text evidence="3">The sequence shown here is derived from an EMBL/GenBank/DDBJ whole genome shotgun (WGS) entry which is preliminary data.</text>
</comment>
<reference evidence="3 4" key="1">
    <citation type="submission" date="2020-07" db="EMBL/GenBank/DDBJ databases">
        <authorList>
            <person name="Feng X."/>
        </authorList>
    </citation>
    <scope>NUCLEOTIDE SEQUENCE [LARGE SCALE GENOMIC DNA]</scope>
    <source>
        <strain evidence="3 4">JCM14086</strain>
    </source>
</reference>
<dbReference type="PANTHER" id="PTHR43377:SF1">
    <property type="entry name" value="BILIVERDIN REDUCTASE A"/>
    <property type="match status" value="1"/>
</dbReference>
<dbReference type="InterPro" id="IPR051450">
    <property type="entry name" value="Gfo/Idh/MocA_Oxidoreductases"/>
</dbReference>
<dbReference type="PANTHER" id="PTHR43377">
    <property type="entry name" value="BILIVERDIN REDUCTASE A"/>
    <property type="match status" value="1"/>
</dbReference>
<evidence type="ECO:0000313" key="3">
    <source>
        <dbReference type="EMBL" id="MBC2602946.1"/>
    </source>
</evidence>
<evidence type="ECO:0000313" key="4">
    <source>
        <dbReference type="Proteomes" id="UP000525652"/>
    </source>
</evidence>
<dbReference type="InterPro" id="IPR000683">
    <property type="entry name" value="Gfo/Idh/MocA-like_OxRdtase_N"/>
</dbReference>
<dbReference type="Pfam" id="PF01408">
    <property type="entry name" value="GFO_IDH_MocA"/>
    <property type="match status" value="1"/>
</dbReference>
<sequence length="360" mass="39387">MKNFLFSDNSIAHLSLINGSRTIDPVRVVQVGVENFGRHRRNTLRESGLFRLEAVYDWDQEACRLAGREEGCSVANSYEELLETAGVEAVVISTGALHHAAQIESAARKGLHVFVEKPVCATPEEADGLLQLEKETGVIIGVGHVAHYSSEMSLVTKRMIESGELGTIASFQKTTADHGGLTIRPGDWRGDPEKNPGGILFQCGVHGFHELMFYFGPVREVYATMRYDVHTTQTADVAICHLKFESGLVGTLSAFHVTPYKHSLQIYGTGANLYREDRFFDEGSVLQMQKARMDGGKEPVEEVSVPAGSEVSGNLVNFFRAIRESTPVYPSLRDGLSALRIVFAAEQSARTGMPVVLGDG</sequence>
<dbReference type="Gene3D" id="3.30.360.10">
    <property type="entry name" value="Dihydrodipicolinate Reductase, domain 2"/>
    <property type="match status" value="1"/>
</dbReference>
<dbReference type="Gene3D" id="3.40.50.720">
    <property type="entry name" value="NAD(P)-binding Rossmann-like Domain"/>
    <property type="match status" value="1"/>
</dbReference>
<evidence type="ECO:0000259" key="1">
    <source>
        <dbReference type="Pfam" id="PF01408"/>
    </source>
</evidence>
<dbReference type="InterPro" id="IPR036291">
    <property type="entry name" value="NAD(P)-bd_dom_sf"/>
</dbReference>
<dbReference type="RefSeq" id="WP_185693608.1">
    <property type="nucleotide sequence ID" value="NZ_JACHVA010000107.1"/>
</dbReference>
<dbReference type="SUPFAM" id="SSF55347">
    <property type="entry name" value="Glyceraldehyde-3-phosphate dehydrogenase-like, C-terminal domain"/>
    <property type="match status" value="1"/>
</dbReference>
<dbReference type="InterPro" id="IPR055170">
    <property type="entry name" value="GFO_IDH_MocA-like_dom"/>
</dbReference>
<keyword evidence="4" id="KW-1185">Reference proteome</keyword>
<name>A0A7X1E598_9BACT</name>
<organism evidence="3 4">
    <name type="scientific">Puniceicoccus vermicola</name>
    <dbReference type="NCBI Taxonomy" id="388746"/>
    <lineage>
        <taxon>Bacteria</taxon>
        <taxon>Pseudomonadati</taxon>
        <taxon>Verrucomicrobiota</taxon>
        <taxon>Opitutia</taxon>
        <taxon>Puniceicoccales</taxon>
        <taxon>Puniceicoccaceae</taxon>
        <taxon>Puniceicoccus</taxon>
    </lineage>
</organism>
<feature type="domain" description="GFO/IDH/MocA-like oxidoreductase" evidence="2">
    <location>
        <begin position="157"/>
        <end position="271"/>
    </location>
</feature>
<dbReference type="GO" id="GO:0000166">
    <property type="term" value="F:nucleotide binding"/>
    <property type="evidence" value="ECO:0007669"/>
    <property type="project" value="InterPro"/>
</dbReference>
<protein>
    <submittedName>
        <fullName evidence="3">Gfo/Idh/MocA family oxidoreductase</fullName>
    </submittedName>
</protein>
<proteinExistence type="predicted"/>
<dbReference type="AlphaFoldDB" id="A0A7X1E598"/>
<dbReference type="EMBL" id="JACHVA010000107">
    <property type="protein sequence ID" value="MBC2602946.1"/>
    <property type="molecule type" value="Genomic_DNA"/>
</dbReference>
<evidence type="ECO:0000259" key="2">
    <source>
        <dbReference type="Pfam" id="PF22725"/>
    </source>
</evidence>
<dbReference type="SUPFAM" id="SSF51735">
    <property type="entry name" value="NAD(P)-binding Rossmann-fold domains"/>
    <property type="match status" value="1"/>
</dbReference>
<gene>
    <name evidence="3" type="ORF">H5P30_14275</name>
</gene>
<feature type="domain" description="Gfo/Idh/MocA-like oxidoreductase N-terminal" evidence="1">
    <location>
        <begin position="27"/>
        <end position="144"/>
    </location>
</feature>
<accession>A0A7X1E598</accession>
<dbReference type="Pfam" id="PF22725">
    <property type="entry name" value="GFO_IDH_MocA_C3"/>
    <property type="match status" value="1"/>
</dbReference>
<dbReference type="Proteomes" id="UP000525652">
    <property type="component" value="Unassembled WGS sequence"/>
</dbReference>